<feature type="transmembrane region" description="Helical" evidence="5">
    <location>
        <begin position="254"/>
        <end position="273"/>
    </location>
</feature>
<feature type="transmembrane region" description="Helical" evidence="5">
    <location>
        <begin position="332"/>
        <end position="355"/>
    </location>
</feature>
<reference evidence="7" key="1">
    <citation type="submission" date="2016-06" db="EMBL/GenBank/DDBJ databases">
        <title>Four novel species of enterococci isolated from chicken manure.</title>
        <authorList>
            <person name="Van Tyne D."/>
        </authorList>
    </citation>
    <scope>NUCLEOTIDE SEQUENCE [LARGE SCALE GENOMIC DNA]</scope>
    <source>
        <strain evidence="7">JM9A</strain>
    </source>
</reference>
<dbReference type="InterPro" id="IPR014743">
    <property type="entry name" value="Cl-channel_core"/>
</dbReference>
<evidence type="ECO:0000256" key="4">
    <source>
        <dbReference type="ARBA" id="ARBA00023136"/>
    </source>
</evidence>
<reference evidence="6 7" key="2">
    <citation type="submission" date="2024-02" db="EMBL/GenBank/DDBJ databases">
        <title>The Genome Sequence of Enterococcus diestrammenae JM9A.</title>
        <authorList>
            <person name="Earl A."/>
            <person name="Manson A."/>
            <person name="Gilmore M."/>
            <person name="Sanders J."/>
            <person name="Shea T."/>
            <person name="Howe W."/>
            <person name="Livny J."/>
            <person name="Cuomo C."/>
            <person name="Neafsey D."/>
            <person name="Birren B."/>
        </authorList>
    </citation>
    <scope>NUCLEOTIDE SEQUENCE [LARGE SCALE GENOMIC DNA]</scope>
    <source>
        <strain evidence="6 7">JM9A</strain>
    </source>
</reference>
<keyword evidence="3 5" id="KW-1133">Transmembrane helix</keyword>
<dbReference type="PANTHER" id="PTHR43427:SF12">
    <property type="entry name" value="CHLORIDE TRANSPORTER"/>
    <property type="match status" value="1"/>
</dbReference>
<evidence type="ECO:0008006" key="8">
    <source>
        <dbReference type="Google" id="ProtNLM"/>
    </source>
</evidence>
<keyword evidence="2 5" id="KW-0812">Transmembrane</keyword>
<feature type="transmembrane region" description="Helical" evidence="5">
    <location>
        <begin position="181"/>
        <end position="199"/>
    </location>
</feature>
<dbReference type="Gene3D" id="1.10.3080.10">
    <property type="entry name" value="Clc chloride channel"/>
    <property type="match status" value="1"/>
</dbReference>
<feature type="transmembrane region" description="Helical" evidence="5">
    <location>
        <begin position="219"/>
        <end position="242"/>
    </location>
</feature>
<dbReference type="PANTHER" id="PTHR43427">
    <property type="entry name" value="CHLORIDE CHANNEL PROTEIN CLC-E"/>
    <property type="match status" value="1"/>
</dbReference>
<proteinExistence type="predicted"/>
<dbReference type="RefSeq" id="WP_237583968.1">
    <property type="nucleotide sequence ID" value="NZ_MAEI02000001.1"/>
</dbReference>
<dbReference type="SUPFAM" id="SSF81340">
    <property type="entry name" value="Clc chloride channel"/>
    <property type="match status" value="1"/>
</dbReference>
<evidence type="ECO:0000313" key="6">
    <source>
        <dbReference type="EMBL" id="MEO1782997.1"/>
    </source>
</evidence>
<protein>
    <recommendedName>
        <fullName evidence="8">Voltage-gated chloride channel protein</fullName>
    </recommendedName>
</protein>
<feature type="transmembrane region" description="Helical" evidence="5">
    <location>
        <begin position="145"/>
        <end position="169"/>
    </location>
</feature>
<keyword evidence="7" id="KW-1185">Reference proteome</keyword>
<feature type="transmembrane region" description="Helical" evidence="5">
    <location>
        <begin position="16"/>
        <end position="40"/>
    </location>
</feature>
<evidence type="ECO:0000313" key="7">
    <source>
        <dbReference type="Proteomes" id="UP001429357"/>
    </source>
</evidence>
<comment type="subcellular location">
    <subcellularLocation>
        <location evidence="1">Membrane</location>
        <topology evidence="1">Multi-pass membrane protein</topology>
    </subcellularLocation>
</comment>
<evidence type="ECO:0000256" key="2">
    <source>
        <dbReference type="ARBA" id="ARBA00022692"/>
    </source>
</evidence>
<gene>
    <name evidence="6" type="ORF">BAU18_002615</name>
</gene>
<evidence type="ECO:0000256" key="1">
    <source>
        <dbReference type="ARBA" id="ARBA00004141"/>
    </source>
</evidence>
<dbReference type="Pfam" id="PF00654">
    <property type="entry name" value="Voltage_CLC"/>
    <property type="match status" value="1"/>
</dbReference>
<name>A0ABV0F7D1_9ENTE</name>
<dbReference type="InterPro" id="IPR050368">
    <property type="entry name" value="ClC-type_chloride_channel"/>
</dbReference>
<dbReference type="EMBL" id="MAEI02000001">
    <property type="protein sequence ID" value="MEO1782997.1"/>
    <property type="molecule type" value="Genomic_DNA"/>
</dbReference>
<keyword evidence="4 5" id="KW-0472">Membrane</keyword>
<feature type="transmembrane region" description="Helical" evidence="5">
    <location>
        <begin position="52"/>
        <end position="71"/>
    </location>
</feature>
<evidence type="ECO:0000256" key="3">
    <source>
        <dbReference type="ARBA" id="ARBA00022989"/>
    </source>
</evidence>
<dbReference type="Proteomes" id="UP001429357">
    <property type="component" value="Unassembled WGS sequence"/>
</dbReference>
<comment type="caution">
    <text evidence="6">The sequence shown here is derived from an EMBL/GenBank/DDBJ whole genome shotgun (WGS) entry which is preliminary data.</text>
</comment>
<dbReference type="InterPro" id="IPR001807">
    <property type="entry name" value="ClC"/>
</dbReference>
<organism evidence="6 7">
    <name type="scientific">Enterococcus diestrammenae</name>
    <dbReference type="NCBI Taxonomy" id="1155073"/>
    <lineage>
        <taxon>Bacteria</taxon>
        <taxon>Bacillati</taxon>
        <taxon>Bacillota</taxon>
        <taxon>Bacilli</taxon>
        <taxon>Lactobacillales</taxon>
        <taxon>Enterococcaceae</taxon>
        <taxon>Enterococcus</taxon>
    </lineage>
</organism>
<accession>A0ABV0F7D1</accession>
<evidence type="ECO:0000256" key="5">
    <source>
        <dbReference type="SAM" id="Phobius"/>
    </source>
</evidence>
<sequence length="424" mass="45798">MMNLSGIEKKQIKDQVILWGLVVLVATLMGVVSHLLLLALHTATDFRENHNYLLLMLPLIGVLTAFVYQNFGQGSQKGNNLIIESTQKEIHVPFRMGIFTFIFTILTHLFGGSAGREGSAVQIGGVLANQAGKRVGLPFDLRKKLIHAGVSAGFASIFGTPLAGAFFGMEIVYIGKMERSSLIYCFFAAYFSNFIAKSLGTTHDLHQIVDMPTVSVKVIVVVCLAAVLFGIFGFLFSFVVSALKQFYQAKISNYLVRGFVSAAIFVALILLFAGQKYEGLSLNIMDEAFLGKSTFLDPVLKLLYTGLTLGAGFQGGEVTPLFDIGSSLGSSIGTWLGISPSFLAALGLISVFGCAANAPITTIMLGIDLFGVQALPYYAIASFISYSVTGHHGIYGSQTVSVPKHVFLQDHVGYRLSEIKEKKN</sequence>
<feature type="transmembrane region" description="Helical" evidence="5">
    <location>
        <begin position="92"/>
        <end position="111"/>
    </location>
</feature>